<organism evidence="1 2">
    <name type="scientific">Vigna angularis var. angularis</name>
    <dbReference type="NCBI Taxonomy" id="157739"/>
    <lineage>
        <taxon>Eukaryota</taxon>
        <taxon>Viridiplantae</taxon>
        <taxon>Streptophyta</taxon>
        <taxon>Embryophyta</taxon>
        <taxon>Tracheophyta</taxon>
        <taxon>Spermatophyta</taxon>
        <taxon>Magnoliopsida</taxon>
        <taxon>eudicotyledons</taxon>
        <taxon>Gunneridae</taxon>
        <taxon>Pentapetalae</taxon>
        <taxon>rosids</taxon>
        <taxon>fabids</taxon>
        <taxon>Fabales</taxon>
        <taxon>Fabaceae</taxon>
        <taxon>Papilionoideae</taxon>
        <taxon>50 kb inversion clade</taxon>
        <taxon>NPAAA clade</taxon>
        <taxon>indigoferoid/millettioid clade</taxon>
        <taxon>Phaseoleae</taxon>
        <taxon>Vigna</taxon>
    </lineage>
</organism>
<dbReference type="EMBL" id="AP015034">
    <property type="protein sequence ID" value="BAT75826.1"/>
    <property type="molecule type" value="Genomic_DNA"/>
</dbReference>
<evidence type="ECO:0000313" key="1">
    <source>
        <dbReference type="EMBL" id="BAT75826.1"/>
    </source>
</evidence>
<dbReference type="AlphaFoldDB" id="A0A0S3R588"/>
<name>A0A0S3R588_PHAAN</name>
<gene>
    <name evidence="1" type="primary">Vigan.01G374900</name>
    <name evidence="1" type="ORF">VIGAN_01374900</name>
</gene>
<accession>A0A0S3R588</accession>
<reference evidence="1 2" key="1">
    <citation type="journal article" date="2015" name="Sci. Rep.">
        <title>The power of single molecule real-time sequencing technology in the de novo assembly of a eukaryotic genome.</title>
        <authorList>
            <person name="Sakai H."/>
            <person name="Naito K."/>
            <person name="Ogiso-Tanaka E."/>
            <person name="Takahashi Y."/>
            <person name="Iseki K."/>
            <person name="Muto C."/>
            <person name="Satou K."/>
            <person name="Teruya K."/>
            <person name="Shiroma A."/>
            <person name="Shimoji M."/>
            <person name="Hirano T."/>
            <person name="Itoh T."/>
            <person name="Kaga A."/>
            <person name="Tomooka N."/>
        </authorList>
    </citation>
    <scope>NUCLEOTIDE SEQUENCE [LARGE SCALE GENOMIC DNA]</scope>
    <source>
        <strain evidence="2">cv. Shumari</strain>
    </source>
</reference>
<dbReference type="Proteomes" id="UP000291084">
    <property type="component" value="Chromosome 1"/>
</dbReference>
<protein>
    <submittedName>
        <fullName evidence="1">Uncharacterized protein</fullName>
    </submittedName>
</protein>
<keyword evidence="2" id="KW-1185">Reference proteome</keyword>
<sequence length="123" mass="13565">MESCFCGIKTLSFALSFHPSIFHPSICNLFILHQIASYSCDNTHKEQALENALSVADPSLSYSLSQRHDLEVAPIFSKIHTYNCVFGGQPSSFFQAASGVPKPLKIPSACGWSVLRATKEREE</sequence>
<proteinExistence type="predicted"/>
<evidence type="ECO:0000313" key="2">
    <source>
        <dbReference type="Proteomes" id="UP000291084"/>
    </source>
</evidence>